<sequence>MLSYGNSLFSIYCKDYYFKVGLQKLLDDIYHSHVVNVRLINRHESRYNDYFQADIVVLSSRSIFEKLPERSPSLDRGGAVIVFCTFSMSEVVRGIRGYENALFIAPDTGLDQILNIFKMVMFGSPLIRNNLFVRTENLALINKERKVSDLLRKGLSHNEISTITGITPKTVSSHLRSAMQKYKVSTLLEYRIKLIHMQQF</sequence>
<proteinExistence type="predicted"/>
<keyword evidence="4" id="KW-1185">Reference proteome</keyword>
<dbReference type="InterPro" id="IPR016032">
    <property type="entry name" value="Sig_transdc_resp-reg_C-effctor"/>
</dbReference>
<dbReference type="Proteomes" id="UP000284853">
    <property type="component" value="Unassembled WGS sequence"/>
</dbReference>
<gene>
    <name evidence="3" type="ORF">CKQ54_06125</name>
</gene>
<dbReference type="SMART" id="SM00421">
    <property type="entry name" value="HTH_LUXR"/>
    <property type="match status" value="1"/>
</dbReference>
<accession>A0ABX9PSF1</accession>
<evidence type="ECO:0000259" key="2">
    <source>
        <dbReference type="PROSITE" id="PS50043"/>
    </source>
</evidence>
<dbReference type="PRINTS" id="PR00038">
    <property type="entry name" value="HTHLUXR"/>
</dbReference>
<organism evidence="3 4">
    <name type="scientific">Rahnella variigena</name>
    <dbReference type="NCBI Taxonomy" id="574964"/>
    <lineage>
        <taxon>Bacteria</taxon>
        <taxon>Pseudomonadati</taxon>
        <taxon>Pseudomonadota</taxon>
        <taxon>Gammaproteobacteria</taxon>
        <taxon>Enterobacterales</taxon>
        <taxon>Yersiniaceae</taxon>
        <taxon>Rahnella</taxon>
    </lineage>
</organism>
<dbReference type="Pfam" id="PF00196">
    <property type="entry name" value="GerE"/>
    <property type="match status" value="1"/>
</dbReference>
<comment type="caution">
    <text evidence="3">The sequence shown here is derived from an EMBL/GenBank/DDBJ whole genome shotgun (WGS) entry which is preliminary data.</text>
</comment>
<name>A0ABX9PSF1_9GAMM</name>
<dbReference type="CDD" id="cd06170">
    <property type="entry name" value="LuxR_C_like"/>
    <property type="match status" value="1"/>
</dbReference>
<feature type="domain" description="HTH luxR-type" evidence="2">
    <location>
        <begin position="133"/>
        <end position="198"/>
    </location>
</feature>
<dbReference type="EMBL" id="NSDJ01000001">
    <property type="protein sequence ID" value="RKF67976.1"/>
    <property type="molecule type" value="Genomic_DNA"/>
</dbReference>
<dbReference type="InterPro" id="IPR000792">
    <property type="entry name" value="Tscrpt_reg_LuxR_C"/>
</dbReference>
<evidence type="ECO:0000313" key="4">
    <source>
        <dbReference type="Proteomes" id="UP000284853"/>
    </source>
</evidence>
<keyword evidence="1" id="KW-0238">DNA-binding</keyword>
<dbReference type="SUPFAM" id="SSF46894">
    <property type="entry name" value="C-terminal effector domain of the bipartite response regulators"/>
    <property type="match status" value="1"/>
</dbReference>
<dbReference type="RefSeq" id="WP_120162106.1">
    <property type="nucleotide sequence ID" value="NZ_NSDJ01000001.1"/>
</dbReference>
<dbReference type="Gene3D" id="1.10.10.10">
    <property type="entry name" value="Winged helix-like DNA-binding domain superfamily/Winged helix DNA-binding domain"/>
    <property type="match status" value="1"/>
</dbReference>
<evidence type="ECO:0000313" key="3">
    <source>
        <dbReference type="EMBL" id="RKF67976.1"/>
    </source>
</evidence>
<dbReference type="GeneID" id="302708378"/>
<evidence type="ECO:0000256" key="1">
    <source>
        <dbReference type="ARBA" id="ARBA00023125"/>
    </source>
</evidence>
<dbReference type="InterPro" id="IPR036388">
    <property type="entry name" value="WH-like_DNA-bd_sf"/>
</dbReference>
<dbReference type="PROSITE" id="PS50043">
    <property type="entry name" value="HTH_LUXR_2"/>
    <property type="match status" value="1"/>
</dbReference>
<protein>
    <recommendedName>
        <fullName evidence="2">HTH luxR-type domain-containing protein</fullName>
    </recommendedName>
</protein>
<reference evidence="3 4" key="1">
    <citation type="submission" date="2017-08" db="EMBL/GenBank/DDBJ databases">
        <title>Comparative genomics of bacteria isolated from necrotic lesions of AOD affected trees.</title>
        <authorList>
            <person name="Doonan J."/>
            <person name="Denman S."/>
            <person name="Mcdonald J.E."/>
        </authorList>
    </citation>
    <scope>NUCLEOTIDE SEQUENCE [LARGE SCALE GENOMIC DNA]</scope>
    <source>
        <strain evidence="3 4">CIP 105588</strain>
    </source>
</reference>